<dbReference type="EMBL" id="CP002780">
    <property type="protein sequence ID" value="AEG60060.1"/>
    <property type="molecule type" value="Genomic_DNA"/>
</dbReference>
<sequence length="118" mass="13665">MKEFHKINMLYDFYGSLLTEKQQRFIELYYADDLSLGEIAEQFGVTRQAVHDTLKRAEQTLVHYEGKLGLVDKFNGEAKSLKNILVLLHEYQEGSNAEGLVQARELLQSMLLNRQDVE</sequence>
<comment type="similarity">
    <text evidence="1 3">Belongs to the UPF0122 family.</text>
</comment>
<reference evidence="5" key="1">
    <citation type="submission" date="2011-05" db="EMBL/GenBank/DDBJ databases">
        <title>Complete sequence of Desulfotomaculum ruminis DSM 2154.</title>
        <authorList>
            <person name="Lucas S."/>
            <person name="Copeland A."/>
            <person name="Lapidus A."/>
            <person name="Cheng J.-F."/>
            <person name="Goodwin L."/>
            <person name="Pitluck S."/>
            <person name="Lu M."/>
            <person name="Detter J.C."/>
            <person name="Han C."/>
            <person name="Tapia R."/>
            <person name="Land M."/>
            <person name="Hauser L."/>
            <person name="Kyrpides N."/>
            <person name="Ivanova N."/>
            <person name="Mikhailova N."/>
            <person name="Pagani I."/>
            <person name="Stams A.J.M."/>
            <person name="Plugge C.M."/>
            <person name="Muyzer G."/>
            <person name="Kuever J."/>
            <person name="Parshina S.N."/>
            <person name="Ivanova A.E."/>
            <person name="Nazina T.N."/>
            <person name="Brambilla E."/>
            <person name="Spring S."/>
            <person name="Klenk H.-P."/>
            <person name="Woyke T."/>
        </authorList>
    </citation>
    <scope>NUCLEOTIDE SEQUENCE [LARGE SCALE GENOMIC DNA]</scope>
    <source>
        <strain evidence="5">ATCC 23193 / DSM 2154 / NCIB 8452 / DL</strain>
    </source>
</reference>
<dbReference type="InterPro" id="IPR007394">
    <property type="entry name" value="UPF0122"/>
</dbReference>
<dbReference type="eggNOG" id="COG2739">
    <property type="taxonomic scope" value="Bacteria"/>
</dbReference>
<keyword evidence="5" id="KW-1185">Reference proteome</keyword>
<dbReference type="HOGENOM" id="CLU_129218_1_0_9"/>
<evidence type="ECO:0000313" key="4">
    <source>
        <dbReference type="EMBL" id="AEG60060.1"/>
    </source>
</evidence>
<dbReference type="OrthoDB" id="6392at2"/>
<dbReference type="PANTHER" id="PTHR40083">
    <property type="entry name" value="UPF0122 PROTEIN CBO2450/CLC_2298"/>
    <property type="match status" value="1"/>
</dbReference>
<dbReference type="HAMAP" id="MF_00245">
    <property type="entry name" value="UPF0122"/>
    <property type="match status" value="1"/>
</dbReference>
<comment type="function">
    <text evidence="2 3">Might take part in the signal recognition particle (SRP) pathway. This is inferred from the conservation of its genetic proximity to ftsY/ffh. May be a regulatory protein.</text>
</comment>
<proteinExistence type="inferred from homology"/>
<dbReference type="Proteomes" id="UP000009234">
    <property type="component" value="Chromosome"/>
</dbReference>
<evidence type="ECO:0000256" key="2">
    <source>
        <dbReference type="ARBA" id="ARBA00024764"/>
    </source>
</evidence>
<evidence type="ECO:0000256" key="3">
    <source>
        <dbReference type="HAMAP-Rule" id="MF_00245"/>
    </source>
</evidence>
<dbReference type="AlphaFoldDB" id="F6DTJ8"/>
<dbReference type="NCBIfam" id="NF001072">
    <property type="entry name" value="PRK00118.2-2"/>
    <property type="match status" value="1"/>
</dbReference>
<evidence type="ECO:0000256" key="1">
    <source>
        <dbReference type="ARBA" id="ARBA00008720"/>
    </source>
</evidence>
<organism evidence="4 5">
    <name type="scientific">Desulforamulus ruminis (strain ATCC 23193 / DSM 2154 / NCIMB 8452 / DL)</name>
    <name type="common">Desulfotomaculum ruminis</name>
    <dbReference type="NCBI Taxonomy" id="696281"/>
    <lineage>
        <taxon>Bacteria</taxon>
        <taxon>Bacillati</taxon>
        <taxon>Bacillota</taxon>
        <taxon>Clostridia</taxon>
        <taxon>Eubacteriales</taxon>
        <taxon>Peptococcaceae</taxon>
        <taxon>Desulforamulus</taxon>
    </lineage>
</organism>
<dbReference type="CDD" id="cd06171">
    <property type="entry name" value="Sigma70_r4"/>
    <property type="match status" value="1"/>
</dbReference>
<protein>
    <recommendedName>
        <fullName evidence="3">UPF0122 protein Desru_1797</fullName>
    </recommendedName>
</protein>
<dbReference type="KEGG" id="dru:Desru_1797"/>
<dbReference type="InterPro" id="IPR036388">
    <property type="entry name" value="WH-like_DNA-bd_sf"/>
</dbReference>
<dbReference type="SUPFAM" id="SSF88659">
    <property type="entry name" value="Sigma3 and sigma4 domains of RNA polymerase sigma factors"/>
    <property type="match status" value="1"/>
</dbReference>
<dbReference type="Gene3D" id="1.10.10.10">
    <property type="entry name" value="Winged helix-like DNA-binding domain superfamily/Winged helix DNA-binding domain"/>
    <property type="match status" value="1"/>
</dbReference>
<dbReference type="InterPro" id="IPR013324">
    <property type="entry name" value="RNA_pol_sigma_r3/r4-like"/>
</dbReference>
<accession>F6DTJ8</accession>
<dbReference type="InterPro" id="IPR054831">
    <property type="entry name" value="UPF0122_fam_protein"/>
</dbReference>
<reference evidence="4 5" key="2">
    <citation type="journal article" date="2012" name="Stand. Genomic Sci.">
        <title>Complete genome sequence of the sulfate-reducing firmicute Desulfotomaculum ruminis type strain (DL(T)).</title>
        <authorList>
            <person name="Spring S."/>
            <person name="Visser M."/>
            <person name="Lu M."/>
            <person name="Copeland A."/>
            <person name="Lapidus A."/>
            <person name="Lucas S."/>
            <person name="Cheng J.F."/>
            <person name="Han C."/>
            <person name="Tapia R."/>
            <person name="Goodwin L.A."/>
            <person name="Pitluck S."/>
            <person name="Ivanova N."/>
            <person name="Land M."/>
            <person name="Hauser L."/>
            <person name="Larimer F."/>
            <person name="Rohde M."/>
            <person name="Goker M."/>
            <person name="Detter J.C."/>
            <person name="Kyrpides N.C."/>
            <person name="Woyke T."/>
            <person name="Schaap P.J."/>
            <person name="Plugge C.M."/>
            <person name="Muyzer G."/>
            <person name="Kuever J."/>
            <person name="Pereira I.A."/>
            <person name="Parshina S.N."/>
            <person name="Bernier-Latmani R."/>
            <person name="Stams A.J."/>
            <person name="Klenk H.P."/>
        </authorList>
    </citation>
    <scope>NUCLEOTIDE SEQUENCE [LARGE SCALE GENOMIC DNA]</scope>
    <source>
        <strain evidence="5">ATCC 23193 / DSM 2154 / NCIB 8452 / DL</strain>
    </source>
</reference>
<dbReference type="RefSeq" id="WP_013841824.1">
    <property type="nucleotide sequence ID" value="NC_015589.1"/>
</dbReference>
<dbReference type="STRING" id="696281.Desru_1797"/>
<gene>
    <name evidence="4" type="ordered locus">Desru_1797</name>
</gene>
<dbReference type="NCBIfam" id="NF045758">
    <property type="entry name" value="YlxM"/>
    <property type="match status" value="1"/>
</dbReference>
<dbReference type="Pfam" id="PF04297">
    <property type="entry name" value="UPF0122"/>
    <property type="match status" value="1"/>
</dbReference>
<evidence type="ECO:0000313" key="5">
    <source>
        <dbReference type="Proteomes" id="UP000009234"/>
    </source>
</evidence>
<name>F6DTJ8_DESRL</name>
<dbReference type="PANTHER" id="PTHR40083:SF1">
    <property type="entry name" value="UPF0122 PROTEIN YLXM"/>
    <property type="match status" value="1"/>
</dbReference>